<evidence type="ECO:0000259" key="5">
    <source>
        <dbReference type="PROSITE" id="PS51371"/>
    </source>
</evidence>
<evidence type="ECO:0000259" key="4">
    <source>
        <dbReference type="PROSITE" id="PS50914"/>
    </source>
</evidence>
<dbReference type="InterPro" id="IPR007055">
    <property type="entry name" value="BON_dom"/>
</dbReference>
<dbReference type="EMBL" id="JAYMRR010000007">
    <property type="protein sequence ID" value="MFB8750169.1"/>
    <property type="molecule type" value="Genomic_DNA"/>
</dbReference>
<dbReference type="InterPro" id="IPR051257">
    <property type="entry name" value="Diverse_CBS-Domain"/>
</dbReference>
<feature type="region of interest" description="Disordered" evidence="3">
    <location>
        <begin position="547"/>
        <end position="597"/>
    </location>
</feature>
<comment type="caution">
    <text evidence="6">The sequence shown here is derived from an EMBL/GenBank/DDBJ whole genome shotgun (WGS) entry which is preliminary data.</text>
</comment>
<accession>A0ABV5DBW1</accession>
<dbReference type="SMART" id="SM00116">
    <property type="entry name" value="CBS"/>
    <property type="match status" value="2"/>
</dbReference>
<dbReference type="RefSeq" id="WP_376718983.1">
    <property type="nucleotide sequence ID" value="NZ_JAYMRR010000007.1"/>
</dbReference>
<dbReference type="NCBIfam" id="NF047509">
    <property type="entry name" value="Rv3131_FMN_oxido"/>
    <property type="match status" value="1"/>
</dbReference>
<feature type="domain" description="BON" evidence="4">
    <location>
        <begin position="146"/>
        <end position="215"/>
    </location>
</feature>
<organism evidence="6 7">
    <name type="scientific">Streptomyces parvulus</name>
    <dbReference type="NCBI Taxonomy" id="146923"/>
    <lineage>
        <taxon>Bacteria</taxon>
        <taxon>Bacillati</taxon>
        <taxon>Actinomycetota</taxon>
        <taxon>Actinomycetes</taxon>
        <taxon>Kitasatosporales</taxon>
        <taxon>Streptomycetaceae</taxon>
        <taxon>Streptomyces</taxon>
    </lineage>
</organism>
<dbReference type="Proteomes" id="UP001585018">
    <property type="component" value="Unassembled WGS sequence"/>
</dbReference>
<dbReference type="PROSITE" id="PS50914">
    <property type="entry name" value="BON"/>
    <property type="match status" value="1"/>
</dbReference>
<gene>
    <name evidence="6" type="ORF">VSS30_15335</name>
</gene>
<dbReference type="PANTHER" id="PTHR43080">
    <property type="entry name" value="CBS DOMAIN-CONTAINING PROTEIN CBSX3, MITOCHONDRIAL"/>
    <property type="match status" value="1"/>
</dbReference>
<dbReference type="Pfam" id="PF00571">
    <property type="entry name" value="CBS"/>
    <property type="match status" value="2"/>
</dbReference>
<dbReference type="InterPro" id="IPR046342">
    <property type="entry name" value="CBS_dom_sf"/>
</dbReference>
<feature type="region of interest" description="Disordered" evidence="3">
    <location>
        <begin position="65"/>
        <end position="84"/>
    </location>
</feature>
<feature type="compositionally biased region" description="Basic and acidic residues" evidence="3">
    <location>
        <begin position="230"/>
        <end position="242"/>
    </location>
</feature>
<dbReference type="CDD" id="cd04586">
    <property type="entry name" value="CBS_pair_BON_assoc"/>
    <property type="match status" value="1"/>
</dbReference>
<feature type="region of interest" description="Disordered" evidence="3">
    <location>
        <begin position="212"/>
        <end position="253"/>
    </location>
</feature>
<dbReference type="Gene3D" id="3.40.109.10">
    <property type="entry name" value="NADH Oxidase"/>
    <property type="match status" value="2"/>
</dbReference>
<dbReference type="InterPro" id="IPR029479">
    <property type="entry name" value="Nitroreductase"/>
</dbReference>
<dbReference type="PROSITE" id="PS51371">
    <property type="entry name" value="CBS"/>
    <property type="match status" value="2"/>
</dbReference>
<dbReference type="Pfam" id="PF00881">
    <property type="entry name" value="Nitroreductase"/>
    <property type="match status" value="1"/>
</dbReference>
<keyword evidence="7" id="KW-1185">Reference proteome</keyword>
<feature type="compositionally biased region" description="Low complexity" evidence="3">
    <location>
        <begin position="220"/>
        <end position="229"/>
    </location>
</feature>
<protein>
    <submittedName>
        <fullName evidence="6">CBS domain-containing protein</fullName>
    </submittedName>
</protein>
<evidence type="ECO:0000256" key="3">
    <source>
        <dbReference type="SAM" id="MobiDB-lite"/>
    </source>
</evidence>
<dbReference type="PANTHER" id="PTHR43080:SF29">
    <property type="entry name" value="OS02G0818000 PROTEIN"/>
    <property type="match status" value="1"/>
</dbReference>
<evidence type="ECO:0000256" key="1">
    <source>
        <dbReference type="ARBA" id="ARBA00023122"/>
    </source>
</evidence>
<name>A0ABV5DBW1_9ACTN</name>
<feature type="domain" description="CBS" evidence="5">
    <location>
        <begin position="93"/>
        <end position="149"/>
    </location>
</feature>
<reference evidence="6 7" key="1">
    <citation type="submission" date="2024-01" db="EMBL/GenBank/DDBJ databases">
        <title>Genome mining of biosynthetic gene clusters to explore secondary metabolites of Streptomyces sp.</title>
        <authorList>
            <person name="Baig A."/>
            <person name="Ajitkumar Shintre N."/>
            <person name="Kumar H."/>
            <person name="Anbarasu A."/>
            <person name="Ramaiah S."/>
        </authorList>
    </citation>
    <scope>NUCLEOTIDE SEQUENCE [LARGE SCALE GENOMIC DNA]</scope>
    <source>
        <strain evidence="6 7">A03</strain>
    </source>
</reference>
<sequence>MYGSDYTVSDVMTRSVVALTAGAPFKDIVRTVRTRRISALPVVDVGNRVVGVVSEADLLRKEEFRDSDQQVRRGTGSASAHDKARGVTAADLMTSPAITVHADETLAGAARVMARRGIKRMPVVDADGVLRGIVSRGDLLRVFLRPDQEIAEEVLREVTRGRLPDSAGALRVGVHDGVVTLAGEVGDTAVVPLVEGLTRSVEGVVDVRCELSGPRHRSADGTASGADSSGGDKEAAHRRAYEETTVNDRAPSDEQVISLVGDAVAAPSMHNAQPWRFRYVRHTRTFELHADYDRAMPYSDPRTRGLHIGCGAALLNLRVALADEGWQAETRLLPHPEQPSLVATVRLSGRGGGDRDLAALHGAVAERHSSRFPFEERRIADSLRGALAEAARPEGATLVYPASWHLQQVLDLVREAEARGLTDSESDRELAEWTRTDAPSVNGAADGVPAYAFGPVRSGGKAPMRDFAGPRRVSGRNSAVFEAAPQIACVSTTHDRPEDWVKAGQALERVLLLATAEGLVCSLATQPLERPDLRWLLRDPKTGAGHPQMLLRLGYGPVGPRTPPSSRGRRARTPPLRQHGGARPRHAPEGLRPCGCR</sequence>
<dbReference type="SUPFAM" id="SSF55469">
    <property type="entry name" value="FMN-dependent nitroreductase-like"/>
    <property type="match status" value="2"/>
</dbReference>
<keyword evidence="1 2" id="KW-0129">CBS domain</keyword>
<evidence type="ECO:0000256" key="2">
    <source>
        <dbReference type="PROSITE-ProRule" id="PRU00703"/>
    </source>
</evidence>
<dbReference type="Pfam" id="PF04972">
    <property type="entry name" value="BON"/>
    <property type="match status" value="1"/>
</dbReference>
<feature type="domain" description="CBS" evidence="5">
    <location>
        <begin position="12"/>
        <end position="69"/>
    </location>
</feature>
<evidence type="ECO:0000313" key="6">
    <source>
        <dbReference type="EMBL" id="MFB8750169.1"/>
    </source>
</evidence>
<dbReference type="SUPFAM" id="SSF54631">
    <property type="entry name" value="CBS-domain pair"/>
    <property type="match status" value="1"/>
</dbReference>
<dbReference type="InterPro" id="IPR000415">
    <property type="entry name" value="Nitroreductase-like"/>
</dbReference>
<dbReference type="InterPro" id="IPR000644">
    <property type="entry name" value="CBS_dom"/>
</dbReference>
<dbReference type="Gene3D" id="3.10.580.10">
    <property type="entry name" value="CBS-domain"/>
    <property type="match status" value="1"/>
</dbReference>
<evidence type="ECO:0000313" key="7">
    <source>
        <dbReference type="Proteomes" id="UP001585018"/>
    </source>
</evidence>
<proteinExistence type="predicted"/>